<sequence length="237" mass="27108">MSAESLSPVGQIADVLRALPDLEEFCLAQVRLEHDSPSLHYNKVVLERLRVIGLGAWSRTFPFYDFLQRLSLPRNVELLIWDAHISLTSLALHTLVPAFIIPKELIKELRLMAPRDRRIPRHISRSAIPSLRAPQLCTIVSSPSVFQLDGCFTAGAALLSQVPDSLDLSYVREFWLRQRYDEEPSFDEWRSFFISVPALDTLIIMHRPSHIPSYPPSPCRRTTPTFSHVQTSVTFEY</sequence>
<reference evidence="1" key="1">
    <citation type="submission" date="2020-11" db="EMBL/GenBank/DDBJ databases">
        <authorList>
            <consortium name="DOE Joint Genome Institute"/>
            <person name="Ahrendt S."/>
            <person name="Riley R."/>
            <person name="Andreopoulos W."/>
            <person name="Labutti K."/>
            <person name="Pangilinan J."/>
            <person name="Ruiz-Duenas F.J."/>
            <person name="Barrasa J.M."/>
            <person name="Sanchez-Garcia M."/>
            <person name="Camarero S."/>
            <person name="Miyauchi S."/>
            <person name="Serrano A."/>
            <person name="Linde D."/>
            <person name="Babiker R."/>
            <person name="Drula E."/>
            <person name="Ayuso-Fernandez I."/>
            <person name="Pacheco R."/>
            <person name="Padilla G."/>
            <person name="Ferreira P."/>
            <person name="Barriuso J."/>
            <person name="Kellner H."/>
            <person name="Castanera R."/>
            <person name="Alfaro M."/>
            <person name="Ramirez L."/>
            <person name="Pisabarro A.G."/>
            <person name="Kuo A."/>
            <person name="Tritt A."/>
            <person name="Lipzen A."/>
            <person name="He G."/>
            <person name="Yan M."/>
            <person name="Ng V."/>
            <person name="Cullen D."/>
            <person name="Martin F."/>
            <person name="Rosso M.-N."/>
            <person name="Henrissat B."/>
            <person name="Hibbett D."/>
            <person name="Martinez A.T."/>
            <person name="Grigoriev I.V."/>
        </authorList>
    </citation>
    <scope>NUCLEOTIDE SEQUENCE</scope>
    <source>
        <strain evidence="1">ATCC 90797</strain>
    </source>
</reference>
<gene>
    <name evidence="1" type="ORF">BDN71DRAFT_1590688</name>
</gene>
<protein>
    <submittedName>
        <fullName evidence="1">Uncharacterized protein</fullName>
    </submittedName>
</protein>
<name>A0A9P6D5X8_PLEER</name>
<evidence type="ECO:0000313" key="1">
    <source>
        <dbReference type="EMBL" id="KAF9493986.1"/>
    </source>
</evidence>
<evidence type="ECO:0000313" key="2">
    <source>
        <dbReference type="Proteomes" id="UP000807025"/>
    </source>
</evidence>
<organism evidence="1 2">
    <name type="scientific">Pleurotus eryngii</name>
    <name type="common">Boletus of the steppes</name>
    <dbReference type="NCBI Taxonomy" id="5323"/>
    <lineage>
        <taxon>Eukaryota</taxon>
        <taxon>Fungi</taxon>
        <taxon>Dikarya</taxon>
        <taxon>Basidiomycota</taxon>
        <taxon>Agaricomycotina</taxon>
        <taxon>Agaricomycetes</taxon>
        <taxon>Agaricomycetidae</taxon>
        <taxon>Agaricales</taxon>
        <taxon>Pleurotineae</taxon>
        <taxon>Pleurotaceae</taxon>
        <taxon>Pleurotus</taxon>
    </lineage>
</organism>
<keyword evidence="2" id="KW-1185">Reference proteome</keyword>
<comment type="caution">
    <text evidence="1">The sequence shown here is derived from an EMBL/GenBank/DDBJ whole genome shotgun (WGS) entry which is preliminary data.</text>
</comment>
<accession>A0A9P6D5X8</accession>
<dbReference type="EMBL" id="MU154578">
    <property type="protein sequence ID" value="KAF9493986.1"/>
    <property type="molecule type" value="Genomic_DNA"/>
</dbReference>
<dbReference type="AlphaFoldDB" id="A0A9P6D5X8"/>
<dbReference type="Proteomes" id="UP000807025">
    <property type="component" value="Unassembled WGS sequence"/>
</dbReference>
<proteinExistence type="predicted"/>